<feature type="region of interest" description="Disordered" evidence="1">
    <location>
        <begin position="196"/>
        <end position="241"/>
    </location>
</feature>
<dbReference type="KEGG" id="pte:PTT_09997"/>
<sequence length="241" mass="26374">MESQQILSRRSSLELTVDPRLSGAYCVPPSTPVLPRPAAWDYLSQRVFNLSNTYHTYAIIESGGLVRGQGTTEGERFYILQPDGTLLWAPLVHLDPLVLAEDPALPQMVADTGGNPELFPTRQAMADHMLLTEQPVRALRPDDRLEMSAGGASLVGGLGPSASDCFWGVGQTLARMNLTTLTLKMTSSPTERSLMKISFDKKASNNKTSADEDFDKDDSDDNTSIDKDMMNKGFDNEDSSN</sequence>
<evidence type="ECO:0000256" key="1">
    <source>
        <dbReference type="SAM" id="MobiDB-lite"/>
    </source>
</evidence>
<organism evidence="3">
    <name type="scientific">Pyrenophora teres f. teres (strain 0-1)</name>
    <name type="common">Barley net blotch fungus</name>
    <name type="synonym">Drechslera teres f. teres</name>
    <dbReference type="NCBI Taxonomy" id="861557"/>
    <lineage>
        <taxon>Eukaryota</taxon>
        <taxon>Fungi</taxon>
        <taxon>Dikarya</taxon>
        <taxon>Ascomycota</taxon>
        <taxon>Pezizomycotina</taxon>
        <taxon>Dothideomycetes</taxon>
        <taxon>Pleosporomycetidae</taxon>
        <taxon>Pleosporales</taxon>
        <taxon>Pleosporineae</taxon>
        <taxon>Pleosporaceae</taxon>
        <taxon>Pyrenophora</taxon>
    </lineage>
</organism>
<dbReference type="Proteomes" id="UP000001067">
    <property type="component" value="Unassembled WGS sequence"/>
</dbReference>
<reference evidence="2 3" key="1">
    <citation type="journal article" date="2010" name="Genome Biol.">
        <title>A first genome assembly of the barley fungal pathogen Pyrenophora teres f. teres.</title>
        <authorList>
            <person name="Ellwood S.R."/>
            <person name="Liu Z."/>
            <person name="Syme R.A."/>
            <person name="Lai Z."/>
            <person name="Hane J.K."/>
            <person name="Keiper F."/>
            <person name="Moffat C.S."/>
            <person name="Oliver R.P."/>
            <person name="Friesen T.L."/>
        </authorList>
    </citation>
    <scope>NUCLEOTIDE SEQUENCE [LARGE SCALE GENOMIC DNA]</scope>
    <source>
        <strain evidence="2 3">0-1</strain>
    </source>
</reference>
<evidence type="ECO:0000313" key="3">
    <source>
        <dbReference type="Proteomes" id="UP000001067"/>
    </source>
</evidence>
<proteinExistence type="predicted"/>
<protein>
    <submittedName>
        <fullName evidence="2">Uncharacterized protein</fullName>
    </submittedName>
</protein>
<dbReference type="AlphaFoldDB" id="E3RN67"/>
<keyword evidence="3" id="KW-1185">Reference proteome</keyword>
<evidence type="ECO:0000313" key="2">
    <source>
        <dbReference type="EMBL" id="EFQ92832.1"/>
    </source>
</evidence>
<feature type="compositionally biased region" description="Acidic residues" evidence="1">
    <location>
        <begin position="211"/>
        <end position="223"/>
    </location>
</feature>
<dbReference type="EMBL" id="GL534163">
    <property type="protein sequence ID" value="EFQ92832.1"/>
    <property type="molecule type" value="Genomic_DNA"/>
</dbReference>
<accession>E3RN67</accession>
<dbReference type="HOGENOM" id="CLU_1152274_0_0_1"/>
<gene>
    <name evidence="2" type="ORF">PTT_09997</name>
</gene>
<name>E3RN67_PYRTT</name>